<organism evidence="1 2">
    <name type="scientific">Achromobacter spanius</name>
    <dbReference type="NCBI Taxonomy" id="217203"/>
    <lineage>
        <taxon>Bacteria</taxon>
        <taxon>Pseudomonadati</taxon>
        <taxon>Pseudomonadota</taxon>
        <taxon>Betaproteobacteria</taxon>
        <taxon>Burkholderiales</taxon>
        <taxon>Alcaligenaceae</taxon>
        <taxon>Achromobacter</taxon>
    </lineage>
</organism>
<dbReference type="Gene3D" id="1.25.40.10">
    <property type="entry name" value="Tetratricopeptide repeat domain"/>
    <property type="match status" value="2"/>
</dbReference>
<protein>
    <submittedName>
        <fullName evidence="1">SEL1-like repeat protein</fullName>
    </submittedName>
</protein>
<evidence type="ECO:0000313" key="1">
    <source>
        <dbReference type="EMBL" id="MDH0738643.1"/>
    </source>
</evidence>
<proteinExistence type="predicted"/>
<dbReference type="AlphaFoldDB" id="A0AA42LSH7"/>
<reference evidence="1" key="1">
    <citation type="submission" date="2022-09" db="EMBL/GenBank/DDBJ databases">
        <title>Intensive care unit water sources are persistently colonized with multi-drug resistant bacteria and are the site of extensive horizontal gene transfer of antibiotic resistance genes.</title>
        <authorList>
            <person name="Diorio-Toth L."/>
        </authorList>
    </citation>
    <scope>NUCLEOTIDE SEQUENCE</scope>
    <source>
        <strain evidence="1">GD03843</strain>
    </source>
</reference>
<dbReference type="Pfam" id="PF08238">
    <property type="entry name" value="Sel1"/>
    <property type="match status" value="4"/>
</dbReference>
<gene>
    <name evidence="1" type="ORF">N5D93_22690</name>
</gene>
<dbReference type="EMBL" id="JAOCDZ010000018">
    <property type="protein sequence ID" value="MDH0738643.1"/>
    <property type="molecule type" value="Genomic_DNA"/>
</dbReference>
<sequence length="297" mass="31886">MALVTVCLSAPASVHASSGVMEALTDGVKSAFRIGNDGLGARGDAAKLWSAHMSGDREALDRLGLMARRGNPEAKAILGYAFDNGIGVPRDSARAASYFSEAKKKVPLAAYNLGVLLKEGRGVPADPREALTAYQQADGIGPAAAMAASLLFSQGRTAEALEWSERAAKWKSSYGTYLHARLLLDTGREKQGFIAMRKAASMNYPDAIDALVYLYQRGVGTKPDNAMAAGYWIIGQVGKGIANEDQASELAKQFGLPDHEHFKAVRFARRWLLGRAKYTPFDFSRTLEPGDLSKKGS</sequence>
<comment type="caution">
    <text evidence="1">The sequence shown here is derived from an EMBL/GenBank/DDBJ whole genome shotgun (WGS) entry which is preliminary data.</text>
</comment>
<dbReference type="PANTHER" id="PTHR11102">
    <property type="entry name" value="SEL-1-LIKE PROTEIN"/>
    <property type="match status" value="1"/>
</dbReference>
<dbReference type="PANTHER" id="PTHR11102:SF160">
    <property type="entry name" value="ERAD-ASSOCIATED E3 UBIQUITIN-PROTEIN LIGASE COMPONENT HRD3"/>
    <property type="match status" value="1"/>
</dbReference>
<name>A0AA42LSH7_9BURK</name>
<dbReference type="InterPro" id="IPR006597">
    <property type="entry name" value="Sel1-like"/>
</dbReference>
<dbReference type="RefSeq" id="WP_175493135.1">
    <property type="nucleotide sequence ID" value="NZ_JAOCDZ010000018.1"/>
</dbReference>
<evidence type="ECO:0000313" key="2">
    <source>
        <dbReference type="Proteomes" id="UP001161094"/>
    </source>
</evidence>
<dbReference type="Proteomes" id="UP001161094">
    <property type="component" value="Unassembled WGS sequence"/>
</dbReference>
<dbReference type="InterPro" id="IPR050767">
    <property type="entry name" value="Sel1_AlgK"/>
</dbReference>
<accession>A0AA42LSH7</accession>
<dbReference type="SMART" id="SM00671">
    <property type="entry name" value="SEL1"/>
    <property type="match status" value="3"/>
</dbReference>
<dbReference type="SUPFAM" id="SSF81901">
    <property type="entry name" value="HCP-like"/>
    <property type="match status" value="1"/>
</dbReference>
<dbReference type="InterPro" id="IPR011990">
    <property type="entry name" value="TPR-like_helical_dom_sf"/>
</dbReference>